<dbReference type="Gene3D" id="3.40.50.1820">
    <property type="entry name" value="alpha/beta hydrolase"/>
    <property type="match status" value="1"/>
</dbReference>
<feature type="signal peptide" evidence="1">
    <location>
        <begin position="1"/>
        <end position="26"/>
    </location>
</feature>
<accession>A0AAC9HUB6</accession>
<dbReference type="Proteomes" id="UP000095210">
    <property type="component" value="Chromosome"/>
</dbReference>
<evidence type="ECO:0000313" key="3">
    <source>
        <dbReference type="EMBL" id="AOS65613.1"/>
    </source>
</evidence>
<gene>
    <name evidence="3" type="ORF">TL08_24175</name>
</gene>
<evidence type="ECO:0000259" key="2">
    <source>
        <dbReference type="Pfam" id="PF12697"/>
    </source>
</evidence>
<protein>
    <submittedName>
        <fullName evidence="3">Lysophospholipase</fullName>
    </submittedName>
</protein>
<dbReference type="AlphaFoldDB" id="A0AAC9HUB6"/>
<dbReference type="RefSeq" id="WP_069852296.1">
    <property type="nucleotide sequence ID" value="NZ_CP014859.1"/>
</dbReference>
<organism evidence="3 4">
    <name type="scientific">Actinoalloteichus hymeniacidonis</name>
    <dbReference type="NCBI Taxonomy" id="340345"/>
    <lineage>
        <taxon>Bacteria</taxon>
        <taxon>Bacillati</taxon>
        <taxon>Actinomycetota</taxon>
        <taxon>Actinomycetes</taxon>
        <taxon>Pseudonocardiales</taxon>
        <taxon>Pseudonocardiaceae</taxon>
        <taxon>Actinoalloteichus</taxon>
    </lineage>
</organism>
<evidence type="ECO:0000313" key="4">
    <source>
        <dbReference type="Proteomes" id="UP000095210"/>
    </source>
</evidence>
<dbReference type="Pfam" id="PF12697">
    <property type="entry name" value="Abhydrolase_6"/>
    <property type="match status" value="1"/>
</dbReference>
<reference evidence="4" key="1">
    <citation type="submission" date="2016-03" db="EMBL/GenBank/DDBJ databases">
        <title>Complete genome sequence of the type strain Actinoalloteichus hymeniacidonis DSM 45092.</title>
        <authorList>
            <person name="Schaffert L."/>
            <person name="Albersmeier A."/>
            <person name="Winkler A."/>
            <person name="Kalinowski J."/>
            <person name="Zotchev S."/>
            <person name="Ruckert C."/>
        </authorList>
    </citation>
    <scope>NUCLEOTIDE SEQUENCE [LARGE SCALE GENOMIC DNA]</scope>
    <source>
        <strain evidence="4">HPA177(T) (DSM 45092(T))</strain>
    </source>
</reference>
<dbReference type="GO" id="GO:0003824">
    <property type="term" value="F:catalytic activity"/>
    <property type="evidence" value="ECO:0007669"/>
    <property type="project" value="UniProtKB-ARBA"/>
</dbReference>
<evidence type="ECO:0000256" key="1">
    <source>
        <dbReference type="SAM" id="SignalP"/>
    </source>
</evidence>
<dbReference type="EMBL" id="CP014859">
    <property type="protein sequence ID" value="AOS65613.1"/>
    <property type="molecule type" value="Genomic_DNA"/>
</dbReference>
<name>A0AAC9HUB6_9PSEU</name>
<dbReference type="SUPFAM" id="SSF53474">
    <property type="entry name" value="alpha/beta-Hydrolases"/>
    <property type="match status" value="1"/>
</dbReference>
<feature type="chain" id="PRO_5042066080" evidence="1">
    <location>
        <begin position="27"/>
        <end position="357"/>
    </location>
</feature>
<proteinExistence type="predicted"/>
<dbReference type="KEGG" id="ahm:TL08_24175"/>
<keyword evidence="4" id="KW-1185">Reference proteome</keyword>
<feature type="domain" description="AB hydrolase-1" evidence="2">
    <location>
        <begin position="82"/>
        <end position="346"/>
    </location>
</feature>
<keyword evidence="1" id="KW-0732">Signal</keyword>
<sequence>MLRSRIVSALAAVIAVTGIAVSPAAAADQETEIIDVPVSFTVQNINRTLNQCDTDGETYTVHGYLTGPAEVLTEGDPPVTLYVHGTNTAQWIWRLDVEGRNYVEELAERGHVSVSIDRLGYGENPLSNGFDTCTGANADVAHQVVEQLRAGDYQVDGDAPAAEGIEFSQVFMGGHSSGALVAELVAYSFGSIDGIVSTGWAAIGITSETARRFFPMFDSCQRTIAPGAEVEAGQTPGYVYFDQTLDDFYQGSVSDTIDPVVREAIADRHVPSPCGVMVSEPLSILEDLTHLADIEVPVHFVFGAEDTLREGVEPYPGLFTGSEEISEITIPDAGHIMLIDNNAELVYDSIAEWLDQR</sequence>
<dbReference type="InterPro" id="IPR000073">
    <property type="entry name" value="AB_hydrolase_1"/>
</dbReference>
<dbReference type="InterPro" id="IPR029058">
    <property type="entry name" value="AB_hydrolase_fold"/>
</dbReference>